<protein>
    <submittedName>
        <fullName evidence="1">Uncharacterized protein</fullName>
    </submittedName>
</protein>
<proteinExistence type="predicted"/>
<accession>A0A8H3B622</accession>
<comment type="caution">
    <text evidence="1">The sequence shown here is derived from an EMBL/GenBank/DDBJ whole genome shotgun (WGS) entry which is preliminary data.</text>
</comment>
<sequence>MGTKGYFAYRYKAKYYRQYLSCDAYPYGHGQRIVDLVPRNPCAFKDWVIEKTKMLENAKTADEEVVYPLEDCINADELGFEVIYDIEWMFVGGDIEWTYVIDLDHLAFTLNGTTHLKLDNMPPKNPSLEDYFENEVRIPEVYLIARLNLWPTPKFNIEECQQKYEAMDPTVLPITEWGAPTWDELSISQRGSIKITHYLLRKTSHAVANAYLPTVQEKIGRFCWDFLCASVPAFPIFPGEDDARLLLPDNVISCGFTLSSNFRPYKMCYETGKKSFKNLRKDYCWIRGCLVTFCVQLGNPAYVAHEVEQMVQKMRLDGSTESVGIILSSQQELVAVALDGPRVRHTPVLDLSTTHDGERPGDAS</sequence>
<dbReference type="AlphaFoldDB" id="A0A8H3B622"/>
<reference evidence="1" key="1">
    <citation type="submission" date="2021-01" db="EMBL/GenBank/DDBJ databases">
        <authorList>
            <person name="Kaushik A."/>
        </authorList>
    </citation>
    <scope>NUCLEOTIDE SEQUENCE</scope>
    <source>
        <strain evidence="1">AG1-1C</strain>
    </source>
</reference>
<dbReference type="Proteomes" id="UP000663846">
    <property type="component" value="Unassembled WGS sequence"/>
</dbReference>
<gene>
    <name evidence="1" type="ORF">RDB_LOCUS141252</name>
</gene>
<organism evidence="1 2">
    <name type="scientific">Rhizoctonia solani</name>
    <dbReference type="NCBI Taxonomy" id="456999"/>
    <lineage>
        <taxon>Eukaryota</taxon>
        <taxon>Fungi</taxon>
        <taxon>Dikarya</taxon>
        <taxon>Basidiomycota</taxon>
        <taxon>Agaricomycotina</taxon>
        <taxon>Agaricomycetes</taxon>
        <taxon>Cantharellales</taxon>
        <taxon>Ceratobasidiaceae</taxon>
        <taxon>Rhizoctonia</taxon>
    </lineage>
</organism>
<feature type="non-terminal residue" evidence="1">
    <location>
        <position position="364"/>
    </location>
</feature>
<dbReference type="EMBL" id="CAJMWS010000502">
    <property type="protein sequence ID" value="CAE6448230.1"/>
    <property type="molecule type" value="Genomic_DNA"/>
</dbReference>
<evidence type="ECO:0000313" key="1">
    <source>
        <dbReference type="EMBL" id="CAE6448230.1"/>
    </source>
</evidence>
<evidence type="ECO:0000313" key="2">
    <source>
        <dbReference type="Proteomes" id="UP000663846"/>
    </source>
</evidence>
<name>A0A8H3B622_9AGAM</name>